<keyword evidence="5 7" id="KW-1133">Transmembrane helix</keyword>
<dbReference type="InterPro" id="IPR036259">
    <property type="entry name" value="MFS_trans_sf"/>
</dbReference>
<keyword evidence="3" id="KW-1003">Cell membrane</keyword>
<reference evidence="9" key="1">
    <citation type="submission" date="2013-10" db="EMBL/GenBank/DDBJ databases">
        <title>Antibiotic resistance diversity of beta-lactamase producers in the General Hospital Vienna.</title>
        <authorList>
            <person name="Barisic I."/>
            <person name="Mitteregger D."/>
            <person name="Hirschl A.M."/>
            <person name="Noehammer C."/>
            <person name="Wiesinger-Mayr H."/>
        </authorList>
    </citation>
    <scope>NUCLEOTIDE SEQUENCE [LARGE SCALE GENOMIC DNA]</scope>
    <source>
        <strain evidence="9">IS43</strain>
    </source>
</reference>
<comment type="subcellular location">
    <subcellularLocation>
        <location evidence="1">Membrane</location>
        <topology evidence="1">Multi-pass membrane protein</topology>
    </subcellularLocation>
</comment>
<evidence type="ECO:0000256" key="3">
    <source>
        <dbReference type="ARBA" id="ARBA00022475"/>
    </source>
</evidence>
<dbReference type="EMBL" id="CBWK010000439">
    <property type="protein sequence ID" value="CDL10080.1"/>
    <property type="molecule type" value="Genomic_DNA"/>
</dbReference>
<keyword evidence="2" id="KW-0813">Transport</keyword>
<evidence type="ECO:0000256" key="2">
    <source>
        <dbReference type="ARBA" id="ARBA00022448"/>
    </source>
</evidence>
<organism evidence="9 10">
    <name type="scientific">Klebsiella pneumoniae IS43</name>
    <dbReference type="NCBI Taxonomy" id="1432552"/>
    <lineage>
        <taxon>Bacteria</taxon>
        <taxon>Pseudomonadati</taxon>
        <taxon>Pseudomonadota</taxon>
        <taxon>Gammaproteobacteria</taxon>
        <taxon>Enterobacterales</taxon>
        <taxon>Enterobacteriaceae</taxon>
        <taxon>Klebsiella/Raoultella group</taxon>
        <taxon>Klebsiella</taxon>
        <taxon>Klebsiella pneumoniae complex</taxon>
    </lineage>
</organism>
<sequence>MQQQKPLEGAQLVIMTIALSLATFMQVLDSTIANVAIPTIAGNLGSSLSQGTWVITSFGVANAISIPITGWLAKRVGEVKLFLWSTTAFAIASWACGVSNSLTMLIFFRVIQGIVAGPLIPLSQSLLLSNYPPGEALYRSGAVVNDGDCRAHLRSDPRRLYQR</sequence>
<dbReference type="AlphaFoldDB" id="W1DMW4"/>
<dbReference type="InterPro" id="IPR020846">
    <property type="entry name" value="MFS_dom"/>
</dbReference>
<dbReference type="GO" id="GO:0022857">
    <property type="term" value="F:transmembrane transporter activity"/>
    <property type="evidence" value="ECO:0007669"/>
    <property type="project" value="InterPro"/>
</dbReference>
<evidence type="ECO:0000256" key="5">
    <source>
        <dbReference type="ARBA" id="ARBA00022989"/>
    </source>
</evidence>
<evidence type="ECO:0000256" key="4">
    <source>
        <dbReference type="ARBA" id="ARBA00022692"/>
    </source>
</evidence>
<evidence type="ECO:0000256" key="1">
    <source>
        <dbReference type="ARBA" id="ARBA00004141"/>
    </source>
</evidence>
<dbReference type="SUPFAM" id="SSF103473">
    <property type="entry name" value="MFS general substrate transporter"/>
    <property type="match status" value="1"/>
</dbReference>
<keyword evidence="10" id="KW-1185">Reference proteome</keyword>
<dbReference type="Pfam" id="PF07690">
    <property type="entry name" value="MFS_1"/>
    <property type="match status" value="1"/>
</dbReference>
<accession>W1DMW4</accession>
<evidence type="ECO:0000256" key="7">
    <source>
        <dbReference type="SAM" id="Phobius"/>
    </source>
</evidence>
<feature type="transmembrane region" description="Helical" evidence="7">
    <location>
        <begin position="81"/>
        <end position="100"/>
    </location>
</feature>
<dbReference type="GO" id="GO:0016020">
    <property type="term" value="C:membrane"/>
    <property type="evidence" value="ECO:0007669"/>
    <property type="project" value="UniProtKB-SubCell"/>
</dbReference>
<dbReference type="Gene3D" id="1.20.1720.10">
    <property type="entry name" value="Multidrug resistance protein D"/>
    <property type="match status" value="1"/>
</dbReference>
<keyword evidence="6 7" id="KW-0472">Membrane</keyword>
<keyword evidence="4 7" id="KW-0812">Transmembrane</keyword>
<dbReference type="PROSITE" id="PS50850">
    <property type="entry name" value="MFS"/>
    <property type="match status" value="1"/>
</dbReference>
<comment type="caution">
    <text evidence="9">The sequence shown here is derived from an EMBL/GenBank/DDBJ whole genome shotgun (WGS) entry which is preliminary data.</text>
</comment>
<dbReference type="Proteomes" id="UP000019183">
    <property type="component" value="Unassembled WGS sequence"/>
</dbReference>
<evidence type="ECO:0000313" key="9">
    <source>
        <dbReference type="EMBL" id="CDL10080.1"/>
    </source>
</evidence>
<proteinExistence type="predicted"/>
<evidence type="ECO:0000259" key="8">
    <source>
        <dbReference type="PROSITE" id="PS50850"/>
    </source>
</evidence>
<protein>
    <submittedName>
        <fullName evidence="9">Multidrug resistance protein B (ErmB)</fullName>
    </submittedName>
</protein>
<evidence type="ECO:0000256" key="6">
    <source>
        <dbReference type="ARBA" id="ARBA00023136"/>
    </source>
</evidence>
<evidence type="ECO:0000313" key="10">
    <source>
        <dbReference type="Proteomes" id="UP000019183"/>
    </source>
</evidence>
<feature type="transmembrane region" description="Helical" evidence="7">
    <location>
        <begin position="53"/>
        <end position="72"/>
    </location>
</feature>
<dbReference type="PANTHER" id="PTHR42718">
    <property type="entry name" value="MAJOR FACILITATOR SUPERFAMILY MULTIDRUG TRANSPORTER MFSC"/>
    <property type="match status" value="1"/>
</dbReference>
<dbReference type="InterPro" id="IPR011701">
    <property type="entry name" value="MFS"/>
</dbReference>
<dbReference type="PANTHER" id="PTHR42718:SF9">
    <property type="entry name" value="MAJOR FACILITATOR SUPERFAMILY MULTIDRUG TRANSPORTER MFSC"/>
    <property type="match status" value="1"/>
</dbReference>
<feature type="domain" description="Major facilitator superfamily (MFS) profile" evidence="8">
    <location>
        <begin position="15"/>
        <end position="163"/>
    </location>
</feature>
<name>W1DMW4_KLEPN</name>
<feature type="transmembrane region" description="Helical" evidence="7">
    <location>
        <begin position="12"/>
        <end position="33"/>
    </location>
</feature>